<evidence type="ECO:0008006" key="3">
    <source>
        <dbReference type="Google" id="ProtNLM"/>
    </source>
</evidence>
<name>A0A1Z2KW37_9ACTN</name>
<organism evidence="1 2">
    <name type="scientific">Streptomyces albireticuli</name>
    <dbReference type="NCBI Taxonomy" id="1940"/>
    <lineage>
        <taxon>Bacteria</taxon>
        <taxon>Bacillati</taxon>
        <taxon>Actinomycetota</taxon>
        <taxon>Actinomycetes</taxon>
        <taxon>Kitasatosporales</taxon>
        <taxon>Streptomycetaceae</taxon>
        <taxon>Streptomyces</taxon>
    </lineage>
</organism>
<dbReference type="Gene3D" id="3.30.530.20">
    <property type="match status" value="1"/>
</dbReference>
<reference evidence="1 2" key="1">
    <citation type="submission" date="2017-06" db="EMBL/GenBank/DDBJ databases">
        <title>Streptomyces albireticuli Genome sequencing and assembly.</title>
        <authorList>
            <person name="Wang Y."/>
            <person name="Du B."/>
            <person name="Ding Y."/>
            <person name="Liu H."/>
            <person name="Hou Q."/>
            <person name="Liu K."/>
            <person name="Yao L."/>
            <person name="Wang C."/>
        </authorList>
    </citation>
    <scope>NUCLEOTIDE SEQUENCE [LARGE SCALE GENOMIC DNA]</scope>
    <source>
        <strain evidence="1 2">MDJK11</strain>
    </source>
</reference>
<proteinExistence type="predicted"/>
<dbReference type="Proteomes" id="UP000195755">
    <property type="component" value="Chromosome"/>
</dbReference>
<dbReference type="InterPro" id="IPR019639">
    <property type="entry name" value="DUF2505"/>
</dbReference>
<dbReference type="EMBL" id="CP021744">
    <property type="protein sequence ID" value="ARZ66236.1"/>
    <property type="molecule type" value="Genomic_DNA"/>
</dbReference>
<dbReference type="Pfam" id="PF10698">
    <property type="entry name" value="DUF2505"/>
    <property type="match status" value="1"/>
</dbReference>
<gene>
    <name evidence="1" type="ORF">SMD11_0570</name>
</gene>
<dbReference type="KEGG" id="salj:SMD11_0570"/>
<evidence type="ECO:0000313" key="2">
    <source>
        <dbReference type="Proteomes" id="UP000195755"/>
    </source>
</evidence>
<protein>
    <recommendedName>
        <fullName evidence="3">DUF2505 domain-containing protein</fullName>
    </recommendedName>
</protein>
<accession>A0A1Z2KW37</accession>
<dbReference type="AlphaFoldDB" id="A0A1Z2KW37"/>
<dbReference type="InterPro" id="IPR023393">
    <property type="entry name" value="START-like_dom_sf"/>
</dbReference>
<sequence length="169" mass="18984">MGMGKFTITHELNGTESETWALLLDDAFLGETYVQALEYPEWTVVERKEGPEQTTRRVAMQPKRAFPGPVAKVLGSGYREVEESTFHISTRVWDWKRIPSTLADKLSQSGVVRLEPIGDTKSRLISEIKIEAKVFGIGGLMESTFEKIYREEADKFAASLNERLAKGTA</sequence>
<dbReference type="SUPFAM" id="SSF55961">
    <property type="entry name" value="Bet v1-like"/>
    <property type="match status" value="1"/>
</dbReference>
<evidence type="ECO:0000313" key="1">
    <source>
        <dbReference type="EMBL" id="ARZ66236.1"/>
    </source>
</evidence>